<organism evidence="2 3">
    <name type="scientific">Vagococcus xieshaowenii</name>
    <dbReference type="NCBI Taxonomy" id="2562451"/>
    <lineage>
        <taxon>Bacteria</taxon>
        <taxon>Bacillati</taxon>
        <taxon>Bacillota</taxon>
        <taxon>Bacilli</taxon>
        <taxon>Lactobacillales</taxon>
        <taxon>Enterococcaceae</taxon>
        <taxon>Vagococcus</taxon>
    </lineage>
</organism>
<evidence type="ECO:0000313" key="2">
    <source>
        <dbReference type="EMBL" id="TFZ40898.1"/>
    </source>
</evidence>
<dbReference type="RefSeq" id="WP_135254503.1">
    <property type="nucleotide sequence ID" value="NZ_SRHU01000023.1"/>
</dbReference>
<keyword evidence="1" id="KW-0732">Signal</keyword>
<dbReference type="PROSITE" id="PS51257">
    <property type="entry name" value="PROKAR_LIPOPROTEIN"/>
    <property type="match status" value="1"/>
</dbReference>
<dbReference type="AlphaFoldDB" id="A0AAJ5EFN4"/>
<accession>A0AAJ5EFN4</accession>
<sequence>MKKKWLGYISLASMVLLLSGCATAVETKTESSIKETSTASSDTKPVATYQDLNKTNDIKKVIASVENYATSHKDYGNISYDPETLNDALDVNFKNSPELPDELPRVVTLVISKHGCSNCHRLEPTLAGELLEATDGRINRSFGDNFHQTMWFEVQNDGQLPDWLSAFIVNSGYTLDKIAVPSMMHMIYLKDQTTGDYRWMRFDQEETTITDETLFDRANLVYDTYFEALPHLYEDAFN</sequence>
<evidence type="ECO:0000313" key="3">
    <source>
        <dbReference type="Proteomes" id="UP000297725"/>
    </source>
</evidence>
<evidence type="ECO:0000256" key="1">
    <source>
        <dbReference type="SAM" id="SignalP"/>
    </source>
</evidence>
<gene>
    <name evidence="2" type="ORF">E4031_05805</name>
</gene>
<dbReference type="Proteomes" id="UP000297725">
    <property type="component" value="Unassembled WGS sequence"/>
</dbReference>
<proteinExistence type="predicted"/>
<name>A0AAJ5EFN4_9ENTE</name>
<protein>
    <submittedName>
        <fullName evidence="2">Uncharacterized protein</fullName>
    </submittedName>
</protein>
<dbReference type="EMBL" id="SRHU01000023">
    <property type="protein sequence ID" value="TFZ40898.1"/>
    <property type="molecule type" value="Genomic_DNA"/>
</dbReference>
<feature type="signal peptide" evidence="1">
    <location>
        <begin position="1"/>
        <end position="24"/>
    </location>
</feature>
<reference evidence="2 3" key="1">
    <citation type="submission" date="2019-03" db="EMBL/GenBank/DDBJ databases">
        <title>Vagococcus sp. was isolated fron gut of Carduelis flavirostris.</title>
        <authorList>
            <person name="Ge Y."/>
        </authorList>
    </citation>
    <scope>NUCLEOTIDE SEQUENCE [LARGE SCALE GENOMIC DNA]</scope>
    <source>
        <strain evidence="2 3">CF-210</strain>
    </source>
</reference>
<feature type="chain" id="PRO_5042475162" evidence="1">
    <location>
        <begin position="25"/>
        <end position="238"/>
    </location>
</feature>
<comment type="caution">
    <text evidence="2">The sequence shown here is derived from an EMBL/GenBank/DDBJ whole genome shotgun (WGS) entry which is preliminary data.</text>
</comment>